<dbReference type="EMBL" id="JAHQCS010000007">
    <property type="protein sequence ID" value="MBU9710201.1"/>
    <property type="molecule type" value="Genomic_DNA"/>
</dbReference>
<proteinExistence type="predicted"/>
<protein>
    <submittedName>
        <fullName evidence="1">Uncharacterized protein</fullName>
    </submittedName>
</protein>
<reference evidence="1 2" key="1">
    <citation type="submission" date="2021-06" db="EMBL/GenBank/DDBJ databases">
        <title>Bacillus sp. RD4P76, an endophyte from a halophyte.</title>
        <authorList>
            <person name="Sun J.-Q."/>
        </authorList>
    </citation>
    <scope>NUCLEOTIDE SEQUENCE [LARGE SCALE GENOMIC DNA]</scope>
    <source>
        <strain evidence="1 2">CGMCC 1.15917</strain>
    </source>
</reference>
<keyword evidence="2" id="KW-1185">Reference proteome</keyword>
<evidence type="ECO:0000313" key="2">
    <source>
        <dbReference type="Proteomes" id="UP000784880"/>
    </source>
</evidence>
<comment type="caution">
    <text evidence="1">The sequence shown here is derived from an EMBL/GenBank/DDBJ whole genome shotgun (WGS) entry which is preliminary data.</text>
</comment>
<evidence type="ECO:0000313" key="1">
    <source>
        <dbReference type="EMBL" id="MBU9710201.1"/>
    </source>
</evidence>
<name>A0ABS6J9J2_9BACI</name>
<dbReference type="RefSeq" id="WP_217064095.1">
    <property type="nucleotide sequence ID" value="NZ_JAHQCS010000007.1"/>
</dbReference>
<accession>A0ABS6J9J2</accession>
<dbReference type="Proteomes" id="UP000784880">
    <property type="component" value="Unassembled WGS sequence"/>
</dbReference>
<sequence length="149" mass="17480">MKQLFPFILIAAIIGGVMFFMNDDYEKDRFEPVNSIETISVDWVATLFVDDTHLEVPTLGVRLESRKDDMDLEAIEFFLESERGGFYYQDLNVQQFNGEISYSEPCEFCDQTDSIYSYVNVQVHWKEQDGYIMSDYFHFDFPTLLSGLR</sequence>
<organism evidence="1 2">
    <name type="scientific">Evansella tamaricis</name>
    <dbReference type="NCBI Taxonomy" id="2069301"/>
    <lineage>
        <taxon>Bacteria</taxon>
        <taxon>Bacillati</taxon>
        <taxon>Bacillota</taxon>
        <taxon>Bacilli</taxon>
        <taxon>Bacillales</taxon>
        <taxon>Bacillaceae</taxon>
        <taxon>Evansella</taxon>
    </lineage>
</organism>
<gene>
    <name evidence="1" type="ORF">KS419_00290</name>
</gene>